<dbReference type="OrthoDB" id="8686982at2"/>
<evidence type="ECO:0008006" key="3">
    <source>
        <dbReference type="Google" id="ProtNLM"/>
    </source>
</evidence>
<dbReference type="PROSITE" id="PS00175">
    <property type="entry name" value="PG_MUTASE"/>
    <property type="match status" value="1"/>
</dbReference>
<dbReference type="AlphaFoldDB" id="A0A0C6P0V3"/>
<dbReference type="KEGG" id="bbh:BN112_0031"/>
<reference evidence="1 2" key="1">
    <citation type="journal article" date="2012" name="BMC Genomics">
        <title>Comparative genomics of the classical Bordetella subspecies: the evolution and exchange of virulence-associated diversity amongst closely related pathogens.</title>
        <authorList>
            <person name="Park J."/>
            <person name="Zhang Y."/>
            <person name="Buboltz A.M."/>
            <person name="Zhang X."/>
            <person name="Schuster S.C."/>
            <person name="Ahuja U."/>
            <person name="Liu M."/>
            <person name="Miller J.F."/>
            <person name="Sebaihia M."/>
            <person name="Bentley S.D."/>
            <person name="Parkhill J."/>
            <person name="Harvill E.T."/>
        </authorList>
    </citation>
    <scope>NUCLEOTIDE SEQUENCE [LARGE SCALE GENOMIC DNA]</scope>
    <source>
        <strain evidence="1 2">253</strain>
    </source>
</reference>
<proteinExistence type="predicted"/>
<evidence type="ECO:0000313" key="1">
    <source>
        <dbReference type="EMBL" id="CCJ51949.1"/>
    </source>
</evidence>
<dbReference type="InterPro" id="IPR014859">
    <property type="entry name" value="Phage_TAC_4"/>
</dbReference>
<protein>
    <recommendedName>
        <fullName evidence="3">Phage protein</fullName>
    </recommendedName>
</protein>
<sequence>MSNIIFKLQPAPTFTVPVEIPRHGEEPANIKVTFRHKSRDEMKDFLERADKSDASQDIALVNEMIAGWDGPDMEFSDEAVGLLIQNYQGAVPALVQAYSLELLQARRKN</sequence>
<dbReference type="GeneID" id="69600629"/>
<dbReference type="InterPro" id="IPR001345">
    <property type="entry name" value="PG/BPGM_mutase_AS"/>
</dbReference>
<organism evidence="1 2">
    <name type="scientific">Bordetella bronchiseptica 253</name>
    <dbReference type="NCBI Taxonomy" id="568707"/>
    <lineage>
        <taxon>Bacteria</taxon>
        <taxon>Pseudomonadati</taxon>
        <taxon>Pseudomonadota</taxon>
        <taxon>Betaproteobacteria</taxon>
        <taxon>Burkholderiales</taxon>
        <taxon>Alcaligenaceae</taxon>
        <taxon>Bordetella</taxon>
    </lineage>
</organism>
<accession>A0A0C6P0V3</accession>
<dbReference type="GO" id="GO:0003824">
    <property type="term" value="F:catalytic activity"/>
    <property type="evidence" value="ECO:0007669"/>
    <property type="project" value="InterPro"/>
</dbReference>
<dbReference type="EMBL" id="HE965806">
    <property type="protein sequence ID" value="CCJ51949.1"/>
    <property type="molecule type" value="Genomic_DNA"/>
</dbReference>
<dbReference type="Proteomes" id="UP000007564">
    <property type="component" value="Chromosome"/>
</dbReference>
<dbReference type="RefSeq" id="WP_003813412.1">
    <property type="nucleotide sequence ID" value="NC_019382.1"/>
</dbReference>
<gene>
    <name evidence="1" type="ORF">BN112_0031</name>
</gene>
<name>A0A0C6P0V3_BORBO</name>
<evidence type="ECO:0000313" key="2">
    <source>
        <dbReference type="Proteomes" id="UP000007564"/>
    </source>
</evidence>
<dbReference type="Pfam" id="PF08748">
    <property type="entry name" value="Phage_TAC_4"/>
    <property type="match status" value="1"/>
</dbReference>
<dbReference type="HOGENOM" id="CLU_161805_1_0_4"/>